<evidence type="ECO:0000313" key="14">
    <source>
        <dbReference type="Proteomes" id="UP000314987"/>
    </source>
</evidence>
<evidence type="ECO:0000256" key="2">
    <source>
        <dbReference type="ARBA" id="ARBA00022475"/>
    </source>
</evidence>
<evidence type="ECO:0000256" key="10">
    <source>
        <dbReference type="ARBA" id="ARBA00038203"/>
    </source>
</evidence>
<feature type="domain" description="Ig-like" evidence="11">
    <location>
        <begin position="1"/>
        <end position="105"/>
    </location>
</feature>
<evidence type="ECO:0000256" key="1">
    <source>
        <dbReference type="ARBA" id="ARBA00004251"/>
    </source>
</evidence>
<keyword evidence="2" id="KW-1003">Cell membrane</keyword>
<keyword evidence="4" id="KW-0732">Signal</keyword>
<dbReference type="GO" id="GO:0001786">
    <property type="term" value="F:phosphatidylserine binding"/>
    <property type="evidence" value="ECO:0007669"/>
    <property type="project" value="TreeGrafter"/>
</dbReference>
<dbReference type="InterPro" id="IPR003599">
    <property type="entry name" value="Ig_sub"/>
</dbReference>
<dbReference type="GeneTree" id="ENSGT00940000161609"/>
<sequence length="179" mass="20088">MSAQTVRGVVGQSATLPCMYSVHQGVTSMCWGRGWCPLNGCSNEIIWTDGHKMTFQHSGRYYLKEDLSQGIVSLTIENLTEADAGTYCCRVEISGWFNDQKVTVNLKVEQVSSTPVLDIVTTTRPSETPDGKNWTQPNTPIGNDFSPHVIHIKQDKPWVQPEYICRTQLSICRYIQMGD</sequence>
<reference evidence="13" key="2">
    <citation type="submission" date="2025-05" db="UniProtKB">
        <authorList>
            <consortium name="Ensembl"/>
        </authorList>
    </citation>
    <scope>IDENTIFICATION</scope>
</reference>
<evidence type="ECO:0000259" key="11">
    <source>
        <dbReference type="PROSITE" id="PS50835"/>
    </source>
</evidence>
<comment type="subcellular location">
    <subcellularLocation>
        <location evidence="1">Cell membrane</location>
        <topology evidence="1">Single-pass type I membrane protein</topology>
    </subcellularLocation>
</comment>
<evidence type="ECO:0000313" key="12">
    <source>
        <dbReference type="Ensembl" id="ENSVURP00010006305.1"/>
    </source>
</evidence>
<dbReference type="Gene3D" id="2.60.40.10">
    <property type="entry name" value="Immunoglobulins"/>
    <property type="match status" value="1"/>
</dbReference>
<evidence type="ECO:0000256" key="4">
    <source>
        <dbReference type="ARBA" id="ARBA00022729"/>
    </source>
</evidence>
<dbReference type="InterPro" id="IPR007110">
    <property type="entry name" value="Ig-like_dom"/>
</dbReference>
<dbReference type="Pfam" id="PF07686">
    <property type="entry name" value="V-set"/>
    <property type="match status" value="1"/>
</dbReference>
<keyword evidence="7" id="KW-1015">Disulfide bond</keyword>
<dbReference type="GO" id="GO:0009986">
    <property type="term" value="C:cell surface"/>
    <property type="evidence" value="ECO:0007669"/>
    <property type="project" value="TreeGrafter"/>
</dbReference>
<dbReference type="PROSITE" id="PS50835">
    <property type="entry name" value="IG_LIKE"/>
    <property type="match status" value="1"/>
</dbReference>
<evidence type="ECO:0000256" key="7">
    <source>
        <dbReference type="ARBA" id="ARBA00023157"/>
    </source>
</evidence>
<keyword evidence="9" id="KW-0393">Immunoglobulin domain</keyword>
<dbReference type="Proteomes" id="UP000314987">
    <property type="component" value="Unassembled WGS sequence"/>
</dbReference>
<evidence type="ECO:0000256" key="3">
    <source>
        <dbReference type="ARBA" id="ARBA00022692"/>
    </source>
</evidence>
<dbReference type="GO" id="GO:0005886">
    <property type="term" value="C:plasma membrane"/>
    <property type="evidence" value="ECO:0007669"/>
    <property type="project" value="UniProtKB-SubCell"/>
</dbReference>
<dbReference type="FunFam" id="2.60.40.10:FF:000774">
    <property type="entry name" value="Hepatitis A virus cellular receptor 1"/>
    <property type="match status" value="1"/>
</dbReference>
<dbReference type="GO" id="GO:0033005">
    <property type="term" value="P:positive regulation of mast cell activation"/>
    <property type="evidence" value="ECO:0007669"/>
    <property type="project" value="TreeGrafter"/>
</dbReference>
<dbReference type="Ensembl" id="ENSVURT00010007137.1">
    <property type="protein sequence ID" value="ENSVURP00010006305.1"/>
    <property type="gene ID" value="ENSVURG00010004896.1"/>
</dbReference>
<dbReference type="Ensembl" id="ENSVURT00010007147.1">
    <property type="protein sequence ID" value="ENSVURP00010006314.1"/>
    <property type="gene ID" value="ENSVURG00010004898.1"/>
</dbReference>
<organism evidence="13 14">
    <name type="scientific">Vombatus ursinus</name>
    <name type="common">Common wombat</name>
    <dbReference type="NCBI Taxonomy" id="29139"/>
    <lineage>
        <taxon>Eukaryota</taxon>
        <taxon>Metazoa</taxon>
        <taxon>Chordata</taxon>
        <taxon>Craniata</taxon>
        <taxon>Vertebrata</taxon>
        <taxon>Euteleostomi</taxon>
        <taxon>Mammalia</taxon>
        <taxon>Metatheria</taxon>
        <taxon>Diprotodontia</taxon>
        <taxon>Vombatidae</taxon>
        <taxon>Vombatus</taxon>
    </lineage>
</organism>
<keyword evidence="5" id="KW-1133">Transmembrane helix</keyword>
<comment type="similarity">
    <text evidence="10">Belongs to the immunoglobulin superfamily. TIM family.</text>
</comment>
<dbReference type="InterPro" id="IPR013783">
    <property type="entry name" value="Ig-like_fold"/>
</dbReference>
<dbReference type="PANTHER" id="PTHR47009:SF1">
    <property type="entry name" value="HEPATITIS A VIRUS CELLULAR RECEPTOR 1"/>
    <property type="match status" value="1"/>
</dbReference>
<dbReference type="SUPFAM" id="SSF48726">
    <property type="entry name" value="Immunoglobulin"/>
    <property type="match status" value="1"/>
</dbReference>
<keyword evidence="14" id="KW-1185">Reference proteome</keyword>
<name>A0A4X2K2S2_VOMUR</name>
<dbReference type="InterPro" id="IPR052331">
    <property type="entry name" value="TIM_domain-containing_protein"/>
</dbReference>
<proteinExistence type="inferred from homology"/>
<accession>A0A4X2K2S2</accession>
<dbReference type="GO" id="GO:0006911">
    <property type="term" value="P:phagocytosis, engulfment"/>
    <property type="evidence" value="ECO:0007669"/>
    <property type="project" value="TreeGrafter"/>
</dbReference>
<keyword evidence="6" id="KW-0472">Membrane</keyword>
<protein>
    <recommendedName>
        <fullName evidence="11">Ig-like domain-containing protein</fullName>
    </recommendedName>
</protein>
<dbReference type="PANTHER" id="PTHR47009">
    <property type="entry name" value="HEPATITIS A VIRUS CELLULAR RECEPTOR 1 HOMOLOG"/>
    <property type="match status" value="1"/>
</dbReference>
<evidence type="ECO:0000313" key="13">
    <source>
        <dbReference type="Ensembl" id="ENSVURP00010006314.1"/>
    </source>
</evidence>
<evidence type="ECO:0000256" key="9">
    <source>
        <dbReference type="ARBA" id="ARBA00023319"/>
    </source>
</evidence>
<evidence type="ECO:0000256" key="8">
    <source>
        <dbReference type="ARBA" id="ARBA00023180"/>
    </source>
</evidence>
<keyword evidence="8" id="KW-0325">Glycoprotein</keyword>
<dbReference type="GO" id="GO:0001618">
    <property type="term" value="F:virus receptor activity"/>
    <property type="evidence" value="ECO:0007669"/>
    <property type="project" value="TreeGrafter"/>
</dbReference>
<keyword evidence="3" id="KW-0812">Transmembrane</keyword>
<evidence type="ECO:0000256" key="5">
    <source>
        <dbReference type="ARBA" id="ARBA00022989"/>
    </source>
</evidence>
<reference evidence="14" key="1">
    <citation type="submission" date="2018-12" db="EMBL/GenBank/DDBJ databases">
        <authorList>
            <person name="Yazar S."/>
        </authorList>
    </citation>
    <scope>NUCLEOTIDE SEQUENCE [LARGE SCALE GENOMIC DNA]</scope>
</reference>
<dbReference type="InterPro" id="IPR013106">
    <property type="entry name" value="Ig_V-set"/>
</dbReference>
<gene>
    <name evidence="12" type="primary">LOC114036881</name>
</gene>
<dbReference type="AlphaFoldDB" id="A0A4X2K2S2"/>
<evidence type="ECO:0000256" key="6">
    <source>
        <dbReference type="ARBA" id="ARBA00023136"/>
    </source>
</evidence>
<dbReference type="SMART" id="SM00409">
    <property type="entry name" value="IG"/>
    <property type="match status" value="1"/>
</dbReference>
<dbReference type="InterPro" id="IPR036179">
    <property type="entry name" value="Ig-like_dom_sf"/>
</dbReference>